<dbReference type="CDD" id="cd09332">
    <property type="entry name" value="LIM2_PINCH"/>
    <property type="match status" value="1"/>
</dbReference>
<dbReference type="InterPro" id="IPR022011">
    <property type="entry name" value="IR1-M"/>
</dbReference>
<feature type="repeat" description="TPR" evidence="29">
    <location>
        <begin position="533"/>
        <end position="566"/>
    </location>
</feature>
<feature type="region of interest" description="Disordered" evidence="31">
    <location>
        <begin position="1921"/>
        <end position="1984"/>
    </location>
</feature>
<evidence type="ECO:0000313" key="37">
    <source>
        <dbReference type="Proteomes" id="UP000824540"/>
    </source>
</evidence>
<dbReference type="PROSITE" id="PS50072">
    <property type="entry name" value="CSA_PPIASE_2"/>
    <property type="match status" value="1"/>
</dbReference>
<feature type="domain" description="PPIase cyclophilin-type" evidence="33">
    <location>
        <begin position="3189"/>
        <end position="3345"/>
    </location>
</feature>
<keyword evidence="20" id="KW-0906">Nuclear pore complex</keyword>
<evidence type="ECO:0000256" key="22">
    <source>
        <dbReference type="ARBA" id="ARBA00023157"/>
    </source>
</evidence>
<evidence type="ECO:0000256" key="20">
    <source>
        <dbReference type="ARBA" id="ARBA00023132"/>
    </source>
</evidence>
<dbReference type="CDD" id="cd13177">
    <property type="entry name" value="RanBD2_RanBP2-like"/>
    <property type="match status" value="1"/>
</dbReference>
<keyword evidence="20" id="KW-0811">Translocation</keyword>
<evidence type="ECO:0000256" key="31">
    <source>
        <dbReference type="SAM" id="MobiDB-lite"/>
    </source>
</evidence>
<dbReference type="SMART" id="SM00132">
    <property type="entry name" value="LIM"/>
    <property type="match status" value="5"/>
</dbReference>
<dbReference type="CDD" id="cd09334">
    <property type="entry name" value="LIM4_PINCH"/>
    <property type="match status" value="1"/>
</dbReference>
<dbReference type="InterPro" id="IPR029000">
    <property type="entry name" value="Cyclophilin-like_dom_sf"/>
</dbReference>
<keyword evidence="6" id="KW-1017">Isopeptide bond</keyword>
<evidence type="ECO:0000256" key="28">
    <source>
        <dbReference type="PROSITE-ProRule" id="PRU00322"/>
    </source>
</evidence>
<feature type="domain" description="RanBD1" evidence="34">
    <location>
        <begin position="3033"/>
        <end position="3168"/>
    </location>
</feature>
<keyword evidence="8" id="KW-0808">Transferase</keyword>
<keyword evidence="11 28" id="KW-0863">Zinc-finger</keyword>
<evidence type="ECO:0000256" key="12">
    <source>
        <dbReference type="ARBA" id="ARBA00022786"/>
    </source>
</evidence>
<keyword evidence="7" id="KW-0597">Phosphoprotein</keyword>
<dbReference type="GO" id="GO:0006607">
    <property type="term" value="P:NLS-bearing protein import into nucleus"/>
    <property type="evidence" value="ECO:0007669"/>
    <property type="project" value="TreeGrafter"/>
</dbReference>
<dbReference type="Pfam" id="PF00160">
    <property type="entry name" value="Pro_isomerase"/>
    <property type="match status" value="1"/>
</dbReference>
<feature type="region of interest" description="Disordered" evidence="31">
    <location>
        <begin position="1737"/>
        <end position="1772"/>
    </location>
</feature>
<dbReference type="CDD" id="cd09333">
    <property type="entry name" value="LIM3_PINCH"/>
    <property type="match status" value="1"/>
</dbReference>
<dbReference type="InterPro" id="IPR045255">
    <property type="entry name" value="RanBP1-like"/>
</dbReference>
<dbReference type="CDD" id="cd09335">
    <property type="entry name" value="LIM5_PINCH"/>
    <property type="match status" value="1"/>
</dbReference>
<dbReference type="InterPro" id="IPR047944">
    <property type="entry name" value="LIMS1/2-like_LIM1"/>
</dbReference>
<dbReference type="InterPro" id="IPR011993">
    <property type="entry name" value="PH-like_dom_sf"/>
</dbReference>
<dbReference type="FunFam" id="4.10.1060.10:FF:000003">
    <property type="entry name" value="E3 SUMO-protein ligase RanBP2"/>
    <property type="match status" value="2"/>
</dbReference>
<dbReference type="FunFam" id="2.10.110.10:FF:000021">
    <property type="entry name" value="Lim and senescent cell antigen-like-containing"/>
    <property type="match status" value="1"/>
</dbReference>
<dbReference type="PRINTS" id="PR00153">
    <property type="entry name" value="CSAPPISMRASE"/>
</dbReference>
<feature type="region of interest" description="Disordered" evidence="31">
    <location>
        <begin position="3009"/>
        <end position="3030"/>
    </location>
</feature>
<dbReference type="OrthoDB" id="2357150at2759"/>
<dbReference type="PROSITE" id="PS50023">
    <property type="entry name" value="LIM_DOMAIN_2"/>
    <property type="match status" value="4"/>
</dbReference>
<feature type="compositionally biased region" description="Acidic residues" evidence="31">
    <location>
        <begin position="1181"/>
        <end position="1191"/>
    </location>
</feature>
<dbReference type="FunFam" id="2.10.110.10:FF:000019">
    <property type="entry name" value="Lim and senescent cell antigen-like-containing"/>
    <property type="match status" value="1"/>
</dbReference>
<dbReference type="Pfam" id="PF12185">
    <property type="entry name" value="IR1-M"/>
    <property type="match status" value="2"/>
</dbReference>
<dbReference type="GO" id="GO:0005643">
    <property type="term" value="C:nuclear pore"/>
    <property type="evidence" value="ECO:0007669"/>
    <property type="project" value="UniProtKB-SubCell"/>
</dbReference>
<feature type="coiled-coil region" evidence="30">
    <location>
        <begin position="2853"/>
        <end position="2880"/>
    </location>
</feature>
<evidence type="ECO:0000256" key="16">
    <source>
        <dbReference type="ARBA" id="ARBA00022884"/>
    </source>
</evidence>
<evidence type="ECO:0000259" key="34">
    <source>
        <dbReference type="PROSITE" id="PS50196"/>
    </source>
</evidence>
<feature type="compositionally biased region" description="Low complexity" evidence="31">
    <location>
        <begin position="1214"/>
        <end position="1225"/>
    </location>
</feature>
<dbReference type="GO" id="GO:0051168">
    <property type="term" value="P:nuclear export"/>
    <property type="evidence" value="ECO:0007669"/>
    <property type="project" value="UniProtKB-ARBA"/>
</dbReference>
<feature type="compositionally biased region" description="Basic and acidic residues" evidence="31">
    <location>
        <begin position="1587"/>
        <end position="1599"/>
    </location>
</feature>
<dbReference type="GO" id="GO:0003723">
    <property type="term" value="F:RNA binding"/>
    <property type="evidence" value="ECO:0007669"/>
    <property type="project" value="UniProtKB-KW"/>
</dbReference>
<evidence type="ECO:0000259" key="32">
    <source>
        <dbReference type="PROSITE" id="PS50023"/>
    </source>
</evidence>
<feature type="compositionally biased region" description="Acidic residues" evidence="31">
    <location>
        <begin position="2333"/>
        <end position="2345"/>
    </location>
</feature>
<proteinExistence type="inferred from homology"/>
<dbReference type="CDD" id="cd01926">
    <property type="entry name" value="cyclophilin_ABH_like"/>
    <property type="match status" value="1"/>
</dbReference>
<feature type="compositionally biased region" description="Basic and acidic residues" evidence="31">
    <location>
        <begin position="1737"/>
        <end position="1757"/>
    </location>
</feature>
<dbReference type="PROSITE" id="PS50199">
    <property type="entry name" value="ZF_RANBP2_2"/>
    <property type="match status" value="2"/>
</dbReference>
<evidence type="ECO:0000256" key="1">
    <source>
        <dbReference type="ARBA" id="ARBA00004126"/>
    </source>
</evidence>
<dbReference type="FunFam" id="2.10.110.10:FF:000017">
    <property type="entry name" value="Lim and senescent cell antigen-like-containing"/>
    <property type="match status" value="1"/>
</dbReference>
<dbReference type="PROSITE" id="PS00170">
    <property type="entry name" value="CSA_PPIASE_1"/>
    <property type="match status" value="1"/>
</dbReference>
<evidence type="ECO:0000256" key="10">
    <source>
        <dbReference type="ARBA" id="ARBA00022737"/>
    </source>
</evidence>
<keyword evidence="23" id="KW-0539">Nucleus</keyword>
<keyword evidence="10" id="KW-0677">Repeat</keyword>
<dbReference type="SUPFAM" id="SSF50891">
    <property type="entry name" value="Cyclophilin-like"/>
    <property type="match status" value="1"/>
</dbReference>
<dbReference type="InterPro" id="IPR019734">
    <property type="entry name" value="TPR_rpt"/>
</dbReference>
<dbReference type="InterPro" id="IPR011990">
    <property type="entry name" value="TPR-like_helical_dom_sf"/>
</dbReference>
<feature type="compositionally biased region" description="Polar residues" evidence="31">
    <location>
        <begin position="2567"/>
        <end position="2589"/>
    </location>
</feature>
<feature type="region of interest" description="Disordered" evidence="31">
    <location>
        <begin position="1"/>
        <end position="21"/>
    </location>
</feature>
<dbReference type="Gene3D" id="2.40.100.10">
    <property type="entry name" value="Cyclophilin-like"/>
    <property type="match status" value="1"/>
</dbReference>
<evidence type="ECO:0000256" key="25">
    <source>
        <dbReference type="ARBA" id="ARBA00070141"/>
    </source>
</evidence>
<dbReference type="FunFam" id="1.25.40.10:FF:000114">
    <property type="entry name" value="E3 SUMO-protein ligase RanBP2 isoform X1"/>
    <property type="match status" value="1"/>
</dbReference>
<evidence type="ECO:0000256" key="13">
    <source>
        <dbReference type="ARBA" id="ARBA00022816"/>
    </source>
</evidence>
<keyword evidence="12" id="KW-0833">Ubl conjugation pathway</keyword>
<dbReference type="PROSITE" id="PS01358">
    <property type="entry name" value="ZF_RANBP2_1"/>
    <property type="match status" value="2"/>
</dbReference>
<dbReference type="PROSITE" id="PS50005">
    <property type="entry name" value="TPR"/>
    <property type="match status" value="1"/>
</dbReference>
<keyword evidence="18" id="KW-0007">Acetylation</keyword>
<evidence type="ECO:0000259" key="33">
    <source>
        <dbReference type="PROSITE" id="PS50072"/>
    </source>
</evidence>
<feature type="region of interest" description="Disordered" evidence="31">
    <location>
        <begin position="2567"/>
        <end position="2611"/>
    </location>
</feature>
<evidence type="ECO:0000256" key="14">
    <source>
        <dbReference type="ARBA" id="ARBA00022833"/>
    </source>
</evidence>
<dbReference type="Gene3D" id="2.30.29.30">
    <property type="entry name" value="Pleckstrin-homology domain (PH domain)/Phosphotyrosine-binding domain (PTB)"/>
    <property type="match status" value="4"/>
</dbReference>
<dbReference type="FunFam" id="2.40.100.10:FF:000020">
    <property type="entry name" value="E3 SUMO-protein ligase RanBP2"/>
    <property type="match status" value="1"/>
</dbReference>
<keyword evidence="9 27" id="KW-0479">Metal-binding</keyword>
<evidence type="ECO:0000259" key="35">
    <source>
        <dbReference type="PROSITE" id="PS50199"/>
    </source>
</evidence>
<dbReference type="GO" id="GO:0005096">
    <property type="term" value="F:GTPase activator activity"/>
    <property type="evidence" value="ECO:0007669"/>
    <property type="project" value="TreeGrafter"/>
</dbReference>
<dbReference type="InterPro" id="IPR001876">
    <property type="entry name" value="Znf_RanBP2"/>
</dbReference>
<dbReference type="GO" id="GO:0003755">
    <property type="term" value="F:peptidyl-prolyl cis-trans isomerase activity"/>
    <property type="evidence" value="ECO:0007669"/>
    <property type="project" value="InterPro"/>
</dbReference>
<feature type="domain" description="LIM zinc-binding" evidence="32">
    <location>
        <begin position="133"/>
        <end position="190"/>
    </location>
</feature>
<evidence type="ECO:0000256" key="5">
    <source>
        <dbReference type="ARBA" id="ARBA00022481"/>
    </source>
</evidence>
<dbReference type="FunFam" id="2.30.29.30:FF:000018">
    <property type="entry name" value="E3 SUMO-protein ligase RanBP2"/>
    <property type="match status" value="4"/>
</dbReference>
<evidence type="ECO:0000256" key="27">
    <source>
        <dbReference type="PROSITE-ProRule" id="PRU00125"/>
    </source>
</evidence>
<dbReference type="FunFam" id="2.10.110.10:FF:000062">
    <property type="entry name" value="LIM domain-containing protein"/>
    <property type="match status" value="1"/>
</dbReference>
<keyword evidence="19 27" id="KW-0440">LIM domain</keyword>
<evidence type="ECO:0000256" key="23">
    <source>
        <dbReference type="ARBA" id="ARBA00023242"/>
    </source>
</evidence>
<evidence type="ECO:0000256" key="11">
    <source>
        <dbReference type="ARBA" id="ARBA00022771"/>
    </source>
</evidence>
<evidence type="ECO:0000256" key="15">
    <source>
        <dbReference type="ARBA" id="ARBA00022843"/>
    </source>
</evidence>
<keyword evidence="21" id="KW-0472">Membrane</keyword>
<evidence type="ECO:0000256" key="4">
    <source>
        <dbReference type="ARBA" id="ARBA00022448"/>
    </source>
</evidence>
<feature type="compositionally biased region" description="Acidic residues" evidence="31">
    <location>
        <begin position="3016"/>
        <end position="3026"/>
    </location>
</feature>
<dbReference type="InterPro" id="IPR000156">
    <property type="entry name" value="Ran_bind_dom"/>
</dbReference>
<keyword evidence="30" id="KW-0175">Coiled coil</keyword>
<evidence type="ECO:0000256" key="2">
    <source>
        <dbReference type="ARBA" id="ARBA00004567"/>
    </source>
</evidence>
<gene>
    <name evidence="36" type="ORF">JZ751_027807</name>
</gene>
<dbReference type="InterPro" id="IPR002130">
    <property type="entry name" value="Cyclophilin-type_PPIase_dom"/>
</dbReference>
<feature type="compositionally biased region" description="Polar residues" evidence="31">
    <location>
        <begin position="1194"/>
        <end position="1212"/>
    </location>
</feature>
<evidence type="ECO:0000256" key="29">
    <source>
        <dbReference type="PROSITE-ProRule" id="PRU00339"/>
    </source>
</evidence>
<feature type="region of interest" description="Disordered" evidence="31">
    <location>
        <begin position="1581"/>
        <end position="1615"/>
    </location>
</feature>
<feature type="region of interest" description="Disordered" evidence="31">
    <location>
        <begin position="2900"/>
        <end position="2948"/>
    </location>
</feature>
<evidence type="ECO:0000256" key="21">
    <source>
        <dbReference type="ARBA" id="ARBA00023136"/>
    </source>
</evidence>
<dbReference type="SUPFAM" id="SSF50729">
    <property type="entry name" value="PH domain-like"/>
    <property type="match status" value="4"/>
</dbReference>
<feature type="compositionally biased region" description="Polar residues" evidence="31">
    <location>
        <begin position="1971"/>
        <end position="1984"/>
    </location>
</feature>
<evidence type="ECO:0000256" key="9">
    <source>
        <dbReference type="ARBA" id="ARBA00022723"/>
    </source>
</evidence>
<evidence type="ECO:0000256" key="18">
    <source>
        <dbReference type="ARBA" id="ARBA00022990"/>
    </source>
</evidence>
<evidence type="ECO:0000256" key="24">
    <source>
        <dbReference type="ARBA" id="ARBA00061164"/>
    </source>
</evidence>
<keyword evidence="29" id="KW-0802">TPR repeat</keyword>
<protein>
    <recommendedName>
        <fullName evidence="25">E3 SUMO-protein ligase RanBP2</fullName>
    </recommendedName>
    <alternativeName>
        <fullName evidence="26">Ran-binding protein 2</fullName>
    </alternativeName>
</protein>
<feature type="domain" description="RanBD1" evidence="34">
    <location>
        <begin position="2349"/>
        <end position="2485"/>
    </location>
</feature>
<dbReference type="InterPro" id="IPR020892">
    <property type="entry name" value="Cyclophilin-type_PPIase_CS"/>
</dbReference>
<feature type="domain" description="LIM zinc-binding" evidence="32">
    <location>
        <begin position="195"/>
        <end position="253"/>
    </location>
</feature>
<dbReference type="GO" id="GO:0008270">
    <property type="term" value="F:zinc ion binding"/>
    <property type="evidence" value="ECO:0007669"/>
    <property type="project" value="UniProtKB-KW"/>
</dbReference>
<feature type="domain" description="RanBP2-type" evidence="35">
    <location>
        <begin position="1847"/>
        <end position="1876"/>
    </location>
</feature>
<dbReference type="GO" id="GO:0005737">
    <property type="term" value="C:cytoplasm"/>
    <property type="evidence" value="ECO:0007669"/>
    <property type="project" value="TreeGrafter"/>
</dbReference>
<accession>A0A8T2P9R3</accession>
<dbReference type="InterPro" id="IPR001781">
    <property type="entry name" value="Znf_LIM"/>
</dbReference>
<feature type="compositionally biased region" description="Basic and acidic residues" evidence="31">
    <location>
        <begin position="1953"/>
        <end position="1963"/>
    </location>
</feature>
<dbReference type="SUPFAM" id="SSF57716">
    <property type="entry name" value="Glucocorticoid receptor-like (DNA-binding domain)"/>
    <property type="match status" value="6"/>
</dbReference>
<dbReference type="InterPro" id="IPR036443">
    <property type="entry name" value="Znf_RanBP2_sf"/>
</dbReference>
<dbReference type="GO" id="GO:0031965">
    <property type="term" value="C:nuclear membrane"/>
    <property type="evidence" value="ECO:0007669"/>
    <property type="project" value="UniProtKB-SubCell"/>
</dbReference>
<dbReference type="Pfam" id="PF00638">
    <property type="entry name" value="Ran_BP1"/>
    <property type="match status" value="4"/>
</dbReference>
<dbReference type="GO" id="GO:0019789">
    <property type="term" value="F:SUMO transferase activity"/>
    <property type="evidence" value="ECO:0007669"/>
    <property type="project" value="UniProtKB-ARBA"/>
</dbReference>
<dbReference type="SMART" id="SM00547">
    <property type="entry name" value="ZnF_RBZ"/>
    <property type="match status" value="2"/>
</dbReference>
<dbReference type="SUPFAM" id="SSF90209">
    <property type="entry name" value="Ran binding protein zinc finger-like"/>
    <property type="match status" value="2"/>
</dbReference>
<dbReference type="Pfam" id="PF00641">
    <property type="entry name" value="Zn_ribbon_RanBP"/>
    <property type="match status" value="2"/>
</dbReference>
<dbReference type="SMART" id="SM00160">
    <property type="entry name" value="RanBD"/>
    <property type="match status" value="4"/>
</dbReference>
<keyword evidence="16" id="KW-0694">RNA-binding</keyword>
<evidence type="ECO:0000256" key="3">
    <source>
        <dbReference type="ARBA" id="ARBA00004718"/>
    </source>
</evidence>
<evidence type="ECO:0000256" key="19">
    <source>
        <dbReference type="ARBA" id="ARBA00023038"/>
    </source>
</evidence>
<evidence type="ECO:0000256" key="7">
    <source>
        <dbReference type="ARBA" id="ARBA00022553"/>
    </source>
</evidence>
<feature type="compositionally biased region" description="Polar residues" evidence="31">
    <location>
        <begin position="2523"/>
        <end position="2549"/>
    </location>
</feature>
<dbReference type="EMBL" id="JAFBMS010000009">
    <property type="protein sequence ID" value="KAG9349364.1"/>
    <property type="molecule type" value="Genomic_DNA"/>
</dbReference>
<dbReference type="SUPFAM" id="SSF48452">
    <property type="entry name" value="TPR-like"/>
    <property type="match status" value="1"/>
</dbReference>
<feature type="coiled-coil region" evidence="30">
    <location>
        <begin position="1240"/>
        <end position="1267"/>
    </location>
</feature>
<keyword evidence="4" id="KW-0813">Transport</keyword>
<keyword evidence="15" id="KW-0832">Ubl conjugation</keyword>
<name>A0A8T2P9R3_9TELE</name>
<evidence type="ECO:0000256" key="8">
    <source>
        <dbReference type="ARBA" id="ARBA00022679"/>
    </source>
</evidence>
<dbReference type="GO" id="GO:0006457">
    <property type="term" value="P:protein folding"/>
    <property type="evidence" value="ECO:0007669"/>
    <property type="project" value="InterPro"/>
</dbReference>
<keyword evidence="22" id="KW-1015">Disulfide bond</keyword>
<comment type="subcellular location">
    <subcellularLocation>
        <location evidence="1">Nucleus membrane</location>
    </subcellularLocation>
    <subcellularLocation>
        <location evidence="2">Nucleus</location>
        <location evidence="2">Nuclear pore complex</location>
    </subcellularLocation>
</comment>
<keyword evidence="5" id="KW-0488">Methylation</keyword>
<dbReference type="PROSITE" id="PS00478">
    <property type="entry name" value="LIM_DOMAIN_1"/>
    <property type="match status" value="2"/>
</dbReference>
<dbReference type="SMART" id="SM00028">
    <property type="entry name" value="TPR"/>
    <property type="match status" value="1"/>
</dbReference>
<feature type="domain" description="LIM zinc-binding" evidence="32">
    <location>
        <begin position="70"/>
        <end position="131"/>
    </location>
</feature>
<feature type="domain" description="LIM zinc-binding" evidence="32">
    <location>
        <begin position="357"/>
        <end position="417"/>
    </location>
</feature>
<reference evidence="36" key="1">
    <citation type="thesis" date="2021" institute="BYU ScholarsArchive" country="Provo, UT, USA">
        <title>Applications of and Algorithms for Genome Assembly and Genomic Analyses with an Emphasis on Marine Teleosts.</title>
        <authorList>
            <person name="Pickett B.D."/>
        </authorList>
    </citation>
    <scope>NUCLEOTIDE SEQUENCE</scope>
    <source>
        <strain evidence="36">HI-2016</strain>
    </source>
</reference>
<feature type="region of interest" description="Disordered" evidence="31">
    <location>
        <begin position="2516"/>
        <end position="2554"/>
    </location>
</feature>
<dbReference type="GO" id="GO:0051028">
    <property type="term" value="P:mRNA transport"/>
    <property type="evidence" value="ECO:0007669"/>
    <property type="project" value="UniProtKB-KW"/>
</dbReference>
<dbReference type="Gene3D" id="2.10.110.10">
    <property type="entry name" value="Cysteine Rich Protein"/>
    <property type="match status" value="6"/>
</dbReference>
<organism evidence="36 37">
    <name type="scientific">Albula glossodonta</name>
    <name type="common">roundjaw bonefish</name>
    <dbReference type="NCBI Taxonomy" id="121402"/>
    <lineage>
        <taxon>Eukaryota</taxon>
        <taxon>Metazoa</taxon>
        <taxon>Chordata</taxon>
        <taxon>Craniata</taxon>
        <taxon>Vertebrata</taxon>
        <taxon>Euteleostomi</taxon>
        <taxon>Actinopterygii</taxon>
        <taxon>Neopterygii</taxon>
        <taxon>Teleostei</taxon>
        <taxon>Albuliformes</taxon>
        <taxon>Albulidae</taxon>
        <taxon>Albula</taxon>
    </lineage>
</organism>
<dbReference type="Gene3D" id="4.10.1060.10">
    <property type="entry name" value="Zinc finger, RanBP2-type"/>
    <property type="match status" value="2"/>
</dbReference>
<sequence>MEVQNRVLHPSIPENGEPQVEVNGLRYGDGGEAEEVPVSKSQRRKSDIKVYKEFCDFYARFNMANALANAICERCKSGFAPAEKIVNSNGELYHEQCFVCAQCFQQFPEGLFYEFEGRKYCEHDFQMLFAPCCHQCGEFIIGRVIKAMNNSWHPDCFCCDICQAVLADVGFVKNAGRHLCRPCHNREKARGLGKYICQKCHAIIDEQPLIFKNDPYHPDHFNCTNCGKELTADARELKGELYCLPCHDKMGVPICGACRRPIEGRVVNAMGKQWHVEGHPYYERKGHAYCERHFDMVRRGVATSCLARTLFHFVCAKCEKPFLGHRHYERKGLAYCETHYNQVTSYQIKVGILLFGDVCYHCNRVIEGDVVSALNKAWCVNCFACSTCNTKLTLKDKFVEIDLKPVCKHCYERMPEELKRRLAKRERDSKDKKKKMAICLNKFVEFDMKPVCKKCYEKFPLELKKRLKKLAETVGRNKADVDRYISSVQSASPSLKEKPVKGFLFAKLYFEAKEYELAKRHVSAYLTVQERDPKAHKFLGQLYELEGDINKAVGCYKRSVDLNPAQRDLVLKVAELLCSKSERDSRAEFWVEKAAKLLPGSPAIYNLKEKLLSSQGQQGWNQLFDLLQSELQLRPGNAHINVKLVQLYCSDGRLDEAVTHCLATEKKGALQNSLDWYSTLVHTLQEYLAQPSVSSNEKMFRKLQKELLLAHCSLLRLSLIELGVQQCTEALQSFDHAMQTAAKLAAGTADELSEAFTEMRGHLYLYSGTLLLKMAHSKEQQWRAVTDLAALCYLLAYQVPRPKTKPPKGEQVAQQPMDSLACDRQSQSGHMLLNLSQDNDGFVKEVVEAFGNRSGQGCLFEMLFGAQAPAGSSFIGNDDIRSMGTEMPEIADLAKWDNGAILLHVGDLQHLGWLGLQWALMAQKPTLRDWLKQLFPRLTLETSKLDTNAPESICLLDLEVFLSGVVFSCQTQLQETQKITASSQLHEPRCLPLQIIKLLSTERQRDWWNAVYNLIHKKSLPGMSAKLRMTVQHGLTTLRAGEKHGLQPALVIHWAQHLSETGGGVNSYYDQKEYIGRSVHYWKVVLPLLEKIKKRRSIPEPLDPLFMHFHSKDIQIFQRLSEEAGNGVEETQDRCIMFLRKFRKYLSKIYNANAAEIEKLPVSMEEVMDLLNDVNQQLGESEDAMDEEEEGQPMHSSPNQLIEPGASSSHIKFSTPSPTKSVPSPSKRHMFSPKTPPHWAEDQKSLLQMLCQQVEALKNEVHDLRHNSSGATASPHHRMYSESYAAEALQEPFPAAQSFHGAPLTVATTGPSVYYNPSPAYNSQYLLRTTANVTPTKAPVYGINRLPPQQHMYAYQQPTHTPPLQTTPACMYPQDQVYGAPLRFESPATSLLSPYSEEYYSHSVPQPSTNPPLPEPGYFTKPAAVPVQPPKSSETKPVEFGKMSFGQQIPVEPPKVPSFGAGVTAQSTPAAAFKFNSNFKSNDGDFTFSSVQVKNNSESLLGLLTSDIPARNEVQVGQKAPAQDQAPATQVGIFNFGAKNTAGFSFADVAQSQGKTGLFGKTDQPFSFTDMTKPVFGIASTEEQEEKAEHESDNESSRVEEDEDGPHFEPIVPLPDKVDVKTGEEEEEEMFCNRAKLFRFETETKEWKERGIGSIKILRHRVSGKVRLLMRREQVLKICANHYITADMVLKPNAGSDKSWVWYAIDYADEMPKPEQLAIRFKTADEAALFKAKFEEAQKAMPKSPEKQDQSAEKEVPPKASTPQAAAKESEFGAQFAKKEGEWDCSTCCVRNSATAMQCVACQTPNPSAESQPDGKSGKEAKGFAASLPAAGTFTFGFGFGGQFAKKDGQWDCDTCLVRNDASATKCVSCQTPSKIQMPPQGEEKSSPASFKFELPSSQVDGKASGGSGGFSFSMQVPPGGFKFGTQETANPTPPAESQPDAGSASLFLKNIAEQHREKEKEASVGAGPSVESTTQDENPLFSGKTNTFSFADLAKSSQGDFQFGKSDPNFKGFSRAGEQLFASLQSTQKADTSQDQDDEDMYKTEENDDIQFEPVVQMPEKVDLVTGEEDEEVLYSQRVKLFRFDADTSQWKERGVGNLKFLKNSVNGKLRVLMRREQVLKVCANHLITTTMNLKPLSGSDRAWMWLANDFSDGDAKLEQLAAKFKTPELAEEFKQKFEECQRLLLDIPLQTPHKLVDTGRTARLIQKAEEMKSGLKDLKSFLTDDKAKIKEDESQVNITSTSNTSGLIIKPHVESSGITLEWDNYDLQEEALDDTAETSVYASPLASSPEVRKNLFRFGESTAGFSFSFQPIISPSKSPAKPNQSRVSVGTDDESETTQEEERDGQYFEPVVPLPDLVDITTGEENEQVLFSHRAKLYRYDKGLSQWKERGIGDIKILQNYDTKRVRLVMRRDQVLKLCANHWINSTMKLEPMKGAEKAWIWSAFDFTEGEGKVEQLAVRFKLQEVANTFREIFEEAKHAQETDTLLTPMSSRESSTHETICGQAAVAVLEETTRERTDLPPQSCNATDGSSSPSTAHSPQNPSKTVVSPPKFVFGTDSVQKIFGSSPSSSELIPGIKTSTDKTPTISSGSSKVPESGSSSQPPIVAPTPAVPTFKFPARAASEVVMEKKDPVEQASSEDLEVVFVREPSTEQAQLARTLQLPPTFFCYKNEPGYVSDDSEDDEDFETAVKKLNGKLYPDPPKKELGVPEMVTQATSSPEAAIPATDVLDTVTQETVALERVAQETGTLEAVVQAADVVDTMTQETIALERVAQETGTLEAVVQAADVVNTVTQETDALTQETQVQEAADTSAGDVDAECVIVWEKKPTPEEEEKAVRLQLPPTFFCGVSSDTENEKAEDFETELRKAQKDLEVEAEEKAPADPTVSSSTETIAVENTVPAPSPVPQPDSSSEAIPDPAPTAPTQDSTPIDLSTKKNPEPDSTTQGMRCLTAVPFQKPPPSFGFSGFGSVGGFSFADLAKNTSEYAFGKTDANFTWANAGATVFGSAPMARNEGDEEGSDDEEATNNADIHFEPIVSLPEVETKSGEEDEEILFKERTKLYRWDRDASQWKERGVGDIKILFHPQKRYYRVLMRREQVLKVCANHTIAKGMELKPMNTSTNALVWTATDYAEGDAKVEQLAAKFKTAEVAESFKRKFEECQSRISQSDSSQLSRVLEYSREGNPMVYFSITADGEPLGKITLELFSHIVPKTAENFRALCTGERGFGFRNSIFHRIIPDFMCQGGDITNQDGTGGKSIFGDKFEDENFDVKHTGPGLLSMANRGRDTNNSQFFITLKKAEHLDFKHVAFGFVKDGMDVVKQMGELGTKTGKPSKKMVIADCGQL</sequence>
<evidence type="ECO:0000256" key="30">
    <source>
        <dbReference type="SAM" id="Coils"/>
    </source>
</evidence>
<comment type="similarity">
    <text evidence="24">Belongs to the RanBP2 E3 ligase family.</text>
</comment>
<feature type="domain" description="RanBP2-type" evidence="35">
    <location>
        <begin position="1779"/>
        <end position="1808"/>
    </location>
</feature>
<keyword evidence="37" id="KW-1185">Reference proteome</keyword>
<dbReference type="CDD" id="cd09331">
    <property type="entry name" value="LIM1_PINCH"/>
    <property type="match status" value="1"/>
</dbReference>
<evidence type="ECO:0000256" key="17">
    <source>
        <dbReference type="ARBA" id="ARBA00022927"/>
    </source>
</evidence>
<keyword evidence="13" id="KW-0509">mRNA transport</keyword>
<dbReference type="PANTHER" id="PTHR23138">
    <property type="entry name" value="RAN BINDING PROTEIN"/>
    <property type="match status" value="1"/>
</dbReference>
<keyword evidence="14 27" id="KW-0862">Zinc</keyword>
<keyword evidence="17" id="KW-0653">Protein transport</keyword>
<dbReference type="Proteomes" id="UP000824540">
    <property type="component" value="Unassembled WGS sequence"/>
</dbReference>
<dbReference type="PANTHER" id="PTHR23138:SF87">
    <property type="entry name" value="E3 SUMO-PROTEIN LIGASE RANBP2"/>
    <property type="match status" value="1"/>
</dbReference>
<feature type="domain" description="RanBD1" evidence="34">
    <location>
        <begin position="2052"/>
        <end position="2188"/>
    </location>
</feature>
<feature type="compositionally biased region" description="Polar residues" evidence="31">
    <location>
        <begin position="2924"/>
        <end position="2933"/>
    </location>
</feature>
<feature type="domain" description="RanBD1" evidence="34">
    <location>
        <begin position="1607"/>
        <end position="1743"/>
    </location>
</feature>
<dbReference type="Gene3D" id="1.25.40.10">
    <property type="entry name" value="Tetratricopeptide repeat domain"/>
    <property type="match status" value="1"/>
</dbReference>
<evidence type="ECO:0000313" key="36">
    <source>
        <dbReference type="EMBL" id="KAG9349364.1"/>
    </source>
</evidence>
<feature type="compositionally biased region" description="Low complexity" evidence="31">
    <location>
        <begin position="2590"/>
        <end position="2606"/>
    </location>
</feature>
<evidence type="ECO:0000256" key="6">
    <source>
        <dbReference type="ARBA" id="ARBA00022499"/>
    </source>
</evidence>
<dbReference type="PROSITE" id="PS50196">
    <property type="entry name" value="RANBD1"/>
    <property type="match status" value="4"/>
</dbReference>
<dbReference type="Pfam" id="PF00412">
    <property type="entry name" value="LIM"/>
    <property type="match status" value="4"/>
</dbReference>
<feature type="region of interest" description="Disordered" evidence="31">
    <location>
        <begin position="1181"/>
        <end position="1239"/>
    </location>
</feature>
<comment type="pathway">
    <text evidence="3">Protein modification; protein sumoylation.</text>
</comment>
<comment type="caution">
    <text evidence="36">The sequence shown here is derived from an EMBL/GenBank/DDBJ whole genome shotgun (WGS) entry which is preliminary data.</text>
</comment>
<evidence type="ECO:0000256" key="26">
    <source>
        <dbReference type="ARBA" id="ARBA00081161"/>
    </source>
</evidence>
<feature type="region of interest" description="Disordered" evidence="31">
    <location>
        <begin position="2317"/>
        <end position="2349"/>
    </location>
</feature>